<dbReference type="InterPro" id="IPR018079">
    <property type="entry name" value="Ribosomal_uS4_CS"/>
</dbReference>
<evidence type="ECO:0000256" key="3">
    <source>
        <dbReference type="ARBA" id="ARBA00022884"/>
    </source>
</evidence>
<keyword evidence="2 6" id="KW-0699">rRNA-binding</keyword>
<accession>A0A3N4LHZ7</accession>
<evidence type="ECO:0000313" key="9">
    <source>
        <dbReference type="EMBL" id="RPB17575.1"/>
    </source>
</evidence>
<dbReference type="Gene3D" id="3.10.290.10">
    <property type="entry name" value="RNA-binding S4 domain"/>
    <property type="match status" value="1"/>
</dbReference>
<dbReference type="OrthoDB" id="3356781at2759"/>
<organism evidence="9 10">
    <name type="scientific">Morchella conica CCBAS932</name>
    <dbReference type="NCBI Taxonomy" id="1392247"/>
    <lineage>
        <taxon>Eukaryota</taxon>
        <taxon>Fungi</taxon>
        <taxon>Dikarya</taxon>
        <taxon>Ascomycota</taxon>
        <taxon>Pezizomycotina</taxon>
        <taxon>Pezizomycetes</taxon>
        <taxon>Pezizales</taxon>
        <taxon>Morchellaceae</taxon>
        <taxon>Morchella</taxon>
    </lineage>
</organism>
<keyword evidence="3 6" id="KW-0694">RNA-binding</keyword>
<keyword evidence="4" id="KW-0689">Ribosomal protein</keyword>
<keyword evidence="5" id="KW-0687">Ribonucleoprotein</keyword>
<dbReference type="CDD" id="cd00165">
    <property type="entry name" value="S4"/>
    <property type="match status" value="1"/>
</dbReference>
<evidence type="ECO:0000256" key="6">
    <source>
        <dbReference type="PROSITE-ProRule" id="PRU00182"/>
    </source>
</evidence>
<dbReference type="GO" id="GO:0003735">
    <property type="term" value="F:structural constituent of ribosome"/>
    <property type="evidence" value="ECO:0007669"/>
    <property type="project" value="TreeGrafter"/>
</dbReference>
<dbReference type="EMBL" id="ML119105">
    <property type="protein sequence ID" value="RPB17575.1"/>
    <property type="molecule type" value="Genomic_DNA"/>
</dbReference>
<evidence type="ECO:0000256" key="5">
    <source>
        <dbReference type="ARBA" id="ARBA00023274"/>
    </source>
</evidence>
<reference evidence="9 10" key="1">
    <citation type="journal article" date="2018" name="Nat. Ecol. Evol.">
        <title>Pezizomycetes genomes reveal the molecular basis of ectomycorrhizal truffle lifestyle.</title>
        <authorList>
            <person name="Murat C."/>
            <person name="Payen T."/>
            <person name="Noel B."/>
            <person name="Kuo A."/>
            <person name="Morin E."/>
            <person name="Chen J."/>
            <person name="Kohler A."/>
            <person name="Krizsan K."/>
            <person name="Balestrini R."/>
            <person name="Da Silva C."/>
            <person name="Montanini B."/>
            <person name="Hainaut M."/>
            <person name="Levati E."/>
            <person name="Barry K.W."/>
            <person name="Belfiori B."/>
            <person name="Cichocki N."/>
            <person name="Clum A."/>
            <person name="Dockter R.B."/>
            <person name="Fauchery L."/>
            <person name="Guy J."/>
            <person name="Iotti M."/>
            <person name="Le Tacon F."/>
            <person name="Lindquist E.A."/>
            <person name="Lipzen A."/>
            <person name="Malagnac F."/>
            <person name="Mello A."/>
            <person name="Molinier V."/>
            <person name="Miyauchi S."/>
            <person name="Poulain J."/>
            <person name="Riccioni C."/>
            <person name="Rubini A."/>
            <person name="Sitrit Y."/>
            <person name="Splivallo R."/>
            <person name="Traeger S."/>
            <person name="Wang M."/>
            <person name="Zifcakova L."/>
            <person name="Wipf D."/>
            <person name="Zambonelli A."/>
            <person name="Paolocci F."/>
            <person name="Nowrousian M."/>
            <person name="Ottonello S."/>
            <person name="Baldrian P."/>
            <person name="Spatafora J.W."/>
            <person name="Henrissat B."/>
            <person name="Nagy L.G."/>
            <person name="Aury J.M."/>
            <person name="Wincker P."/>
            <person name="Grigoriev I.V."/>
            <person name="Bonfante P."/>
            <person name="Martin F.M."/>
        </authorList>
    </citation>
    <scope>NUCLEOTIDE SEQUENCE [LARGE SCALE GENOMIC DNA]</scope>
    <source>
        <strain evidence="9 10">CCBAS932</strain>
    </source>
</reference>
<dbReference type="PANTHER" id="PTHR11831:SF4">
    <property type="entry name" value="SMALL RIBOSOMAL SUBUNIT PROTEIN US4M"/>
    <property type="match status" value="1"/>
</dbReference>
<dbReference type="PROSITE" id="PS50889">
    <property type="entry name" value="S4"/>
    <property type="match status" value="1"/>
</dbReference>
<keyword evidence="10" id="KW-1185">Reference proteome</keyword>
<dbReference type="Proteomes" id="UP000277580">
    <property type="component" value="Unassembled WGS sequence"/>
</dbReference>
<dbReference type="InterPro" id="IPR022801">
    <property type="entry name" value="Ribosomal_uS4"/>
</dbReference>
<feature type="compositionally biased region" description="Acidic residues" evidence="7">
    <location>
        <begin position="181"/>
        <end position="209"/>
    </location>
</feature>
<evidence type="ECO:0000256" key="4">
    <source>
        <dbReference type="ARBA" id="ARBA00022980"/>
    </source>
</evidence>
<dbReference type="SUPFAM" id="SSF55174">
    <property type="entry name" value="Alpha-L RNA-binding motif"/>
    <property type="match status" value="1"/>
</dbReference>
<dbReference type="PROSITE" id="PS00632">
    <property type="entry name" value="RIBOSOMAL_S4"/>
    <property type="match status" value="1"/>
</dbReference>
<proteinExistence type="inferred from homology"/>
<evidence type="ECO:0000256" key="2">
    <source>
        <dbReference type="ARBA" id="ARBA00022730"/>
    </source>
</evidence>
<dbReference type="InterPro" id="IPR036986">
    <property type="entry name" value="S4_RNA-bd_sf"/>
</dbReference>
<dbReference type="SMART" id="SM00363">
    <property type="entry name" value="S4"/>
    <property type="match status" value="1"/>
</dbReference>
<dbReference type="GO" id="GO:0019843">
    <property type="term" value="F:rRNA binding"/>
    <property type="evidence" value="ECO:0007669"/>
    <property type="project" value="UniProtKB-KW"/>
</dbReference>
<dbReference type="InterPro" id="IPR002942">
    <property type="entry name" value="S4_RNA-bd"/>
</dbReference>
<dbReference type="PANTHER" id="PTHR11831">
    <property type="entry name" value="30S 40S RIBOSOMAL PROTEIN"/>
    <property type="match status" value="1"/>
</dbReference>
<dbReference type="AlphaFoldDB" id="A0A3N4LHZ7"/>
<dbReference type="GO" id="GO:0042274">
    <property type="term" value="P:ribosomal small subunit biogenesis"/>
    <property type="evidence" value="ECO:0007669"/>
    <property type="project" value="TreeGrafter"/>
</dbReference>
<name>A0A3N4LHZ7_9PEZI</name>
<dbReference type="InParanoid" id="A0A3N4LHZ7"/>
<evidence type="ECO:0000256" key="7">
    <source>
        <dbReference type="SAM" id="MobiDB-lite"/>
    </source>
</evidence>
<protein>
    <submittedName>
        <fullName evidence="9">Alpha-L RNA-binding motif-containing protein</fullName>
    </submittedName>
</protein>
<comment type="similarity">
    <text evidence="1">Belongs to the universal ribosomal protein uS4 family.</text>
</comment>
<dbReference type="FunCoup" id="A0A3N4LHZ7">
    <property type="interactions" value="119"/>
</dbReference>
<feature type="compositionally biased region" description="Low complexity" evidence="7">
    <location>
        <begin position="217"/>
        <end position="231"/>
    </location>
</feature>
<sequence length="312" mass="35154">MRQSWSKWNLYNLTRQRPPRLERRTFFQQKWTSKAETRAYHGEYLTARQWQTMFRRTLKAVVPMYSVDLAEHSGAHMAAGRGAGVGADQGVGVPAVPYMSQLYWPMERRLDIACYRAMFAASPRMARQFVIHGFVKVNGKKMTHPNYMLNPGDMFSVDQTKVLYATGAPKVGTGKSASESTESDSESTETPEATEEEEGTSAEASDEAPDPVTPDEALAALSLDTPSSSSSTHKKGDPNNPVDYSKPYATPWRPRDYLPPFAFIPKYLEVNHNTCHAVYLRHPVARPGQTEVPSPFGPEVMQLAFNWFLRRR</sequence>
<dbReference type="STRING" id="1392247.A0A3N4LHZ7"/>
<evidence type="ECO:0000256" key="1">
    <source>
        <dbReference type="ARBA" id="ARBA00007465"/>
    </source>
</evidence>
<feature type="domain" description="RNA-binding S4" evidence="8">
    <location>
        <begin position="108"/>
        <end position="168"/>
    </location>
</feature>
<gene>
    <name evidence="9" type="ORF">P167DRAFT_498154</name>
</gene>
<evidence type="ECO:0000313" key="10">
    <source>
        <dbReference type="Proteomes" id="UP000277580"/>
    </source>
</evidence>
<evidence type="ECO:0000259" key="8">
    <source>
        <dbReference type="SMART" id="SM00363"/>
    </source>
</evidence>
<feature type="region of interest" description="Disordered" evidence="7">
    <location>
        <begin position="169"/>
        <end position="249"/>
    </location>
</feature>
<dbReference type="GO" id="GO:0005763">
    <property type="term" value="C:mitochondrial small ribosomal subunit"/>
    <property type="evidence" value="ECO:0007669"/>
    <property type="project" value="TreeGrafter"/>
</dbReference>
<dbReference type="Pfam" id="PF01479">
    <property type="entry name" value="S4"/>
    <property type="match status" value="1"/>
</dbReference>